<accession>A0AAQ4CXZ5</accession>
<dbReference type="Proteomes" id="UP001321473">
    <property type="component" value="Unassembled WGS sequence"/>
</dbReference>
<evidence type="ECO:0000313" key="2">
    <source>
        <dbReference type="Proteomes" id="UP001321473"/>
    </source>
</evidence>
<comment type="caution">
    <text evidence="1">The sequence shown here is derived from an EMBL/GenBank/DDBJ whole genome shotgun (WGS) entry which is preliminary data.</text>
</comment>
<gene>
    <name evidence="1" type="ORF">V5799_002216</name>
</gene>
<reference evidence="1 2" key="1">
    <citation type="journal article" date="2023" name="Arcadia Sci">
        <title>De novo assembly of a long-read Amblyomma americanum tick genome.</title>
        <authorList>
            <person name="Chou S."/>
            <person name="Poskanzer K.E."/>
            <person name="Rollins M."/>
            <person name="Thuy-Boun P.S."/>
        </authorList>
    </citation>
    <scope>NUCLEOTIDE SEQUENCE [LARGE SCALE GENOMIC DNA]</scope>
    <source>
        <strain evidence="1">F_SG_1</strain>
        <tissue evidence="1">Salivary glands</tissue>
    </source>
</reference>
<dbReference type="AlphaFoldDB" id="A0AAQ4CXZ5"/>
<name>A0AAQ4CXZ5_AMBAM</name>
<evidence type="ECO:0000313" key="1">
    <source>
        <dbReference type="EMBL" id="KAK8755085.1"/>
    </source>
</evidence>
<sequence length="180" mass="19448">MEACYIYRSFTTLNSAQHHVCNGELTEVGLSGDVKNGRGSHSWTPAASSARYQDGLHVSTLSLMKACYIYCSFTALNWAQHHVCNAELTDVVLSGDVKNGHGSHSWTPAASSALNQDGLHVATLSLIEACYIYRSLTALNWTKHHVSNGEPSDIVLFGGPSVKRVTGGTVPRIVAEPYLD</sequence>
<keyword evidence="2" id="KW-1185">Reference proteome</keyword>
<proteinExistence type="predicted"/>
<dbReference type="EMBL" id="JARKHS020036743">
    <property type="protein sequence ID" value="KAK8755085.1"/>
    <property type="molecule type" value="Genomic_DNA"/>
</dbReference>
<organism evidence="1 2">
    <name type="scientific">Amblyomma americanum</name>
    <name type="common">Lone star tick</name>
    <dbReference type="NCBI Taxonomy" id="6943"/>
    <lineage>
        <taxon>Eukaryota</taxon>
        <taxon>Metazoa</taxon>
        <taxon>Ecdysozoa</taxon>
        <taxon>Arthropoda</taxon>
        <taxon>Chelicerata</taxon>
        <taxon>Arachnida</taxon>
        <taxon>Acari</taxon>
        <taxon>Parasitiformes</taxon>
        <taxon>Ixodida</taxon>
        <taxon>Ixodoidea</taxon>
        <taxon>Ixodidae</taxon>
        <taxon>Amblyomminae</taxon>
        <taxon>Amblyomma</taxon>
    </lineage>
</organism>
<protein>
    <submittedName>
        <fullName evidence="1">Uncharacterized protein</fullName>
    </submittedName>
</protein>